<feature type="compositionally biased region" description="Pro residues" evidence="1">
    <location>
        <begin position="12"/>
        <end position="23"/>
    </location>
</feature>
<feature type="transmembrane region" description="Helical" evidence="2">
    <location>
        <begin position="29"/>
        <end position="53"/>
    </location>
</feature>
<proteinExistence type="predicted"/>
<keyword evidence="4" id="KW-1185">Reference proteome</keyword>
<reference evidence="3 4" key="1">
    <citation type="submission" date="2024-10" db="EMBL/GenBank/DDBJ databases">
        <title>The Natural Products Discovery Center: Release of the First 8490 Sequenced Strains for Exploring Actinobacteria Biosynthetic Diversity.</title>
        <authorList>
            <person name="Kalkreuter E."/>
            <person name="Kautsar S.A."/>
            <person name="Yang D."/>
            <person name="Bader C.D."/>
            <person name="Teijaro C.N."/>
            <person name="Fluegel L."/>
            <person name="Davis C.M."/>
            <person name="Simpson J.R."/>
            <person name="Lauterbach L."/>
            <person name="Steele A.D."/>
            <person name="Gui C."/>
            <person name="Meng S."/>
            <person name="Li G."/>
            <person name="Viehrig K."/>
            <person name="Ye F."/>
            <person name="Su P."/>
            <person name="Kiefer A.F."/>
            <person name="Nichols A."/>
            <person name="Cepeda A.J."/>
            <person name="Yan W."/>
            <person name="Fan B."/>
            <person name="Jiang Y."/>
            <person name="Adhikari A."/>
            <person name="Zheng C.-J."/>
            <person name="Schuster L."/>
            <person name="Cowan T.M."/>
            <person name="Smanski M.J."/>
            <person name="Chevrette M.G."/>
            <person name="De Carvalho L.P.S."/>
            <person name="Shen B."/>
        </authorList>
    </citation>
    <scope>NUCLEOTIDE SEQUENCE [LARGE SCALE GENOMIC DNA]</scope>
    <source>
        <strain evidence="3 4">NPDC019626</strain>
    </source>
</reference>
<accession>A0ABW7WFE6</accession>
<dbReference type="Proteomes" id="UP001611450">
    <property type="component" value="Unassembled WGS sequence"/>
</dbReference>
<name>A0ABW7WFE6_9NOCA</name>
<protein>
    <recommendedName>
        <fullName evidence="5">Integral membrane protein</fullName>
    </recommendedName>
</protein>
<dbReference type="EMBL" id="JBIRXV010000001">
    <property type="protein sequence ID" value="MFI2320363.1"/>
    <property type="molecule type" value="Genomic_DNA"/>
</dbReference>
<evidence type="ECO:0000256" key="2">
    <source>
        <dbReference type="SAM" id="Phobius"/>
    </source>
</evidence>
<evidence type="ECO:0000313" key="3">
    <source>
        <dbReference type="EMBL" id="MFI2320363.1"/>
    </source>
</evidence>
<evidence type="ECO:0000256" key="1">
    <source>
        <dbReference type="SAM" id="MobiDB-lite"/>
    </source>
</evidence>
<evidence type="ECO:0000313" key="4">
    <source>
        <dbReference type="Proteomes" id="UP001611450"/>
    </source>
</evidence>
<sequence length="146" mass="15131">MGYPYGGARSELPPPRLGPPEPPPSGATAVFAAAITLGIGFMCAVGTFSAATFALDNREHWSGEIVWTIALVGAAAILYLVGATLLILRTTAGQVLVIINSVLGVIYVVAMVAHTRQPALLILATPVLIALVLAAMKPTGRWIATK</sequence>
<feature type="transmembrane region" description="Helical" evidence="2">
    <location>
        <begin position="65"/>
        <end position="88"/>
    </location>
</feature>
<feature type="region of interest" description="Disordered" evidence="1">
    <location>
        <begin position="1"/>
        <end position="23"/>
    </location>
</feature>
<feature type="transmembrane region" description="Helical" evidence="2">
    <location>
        <begin position="95"/>
        <end position="113"/>
    </location>
</feature>
<organism evidence="3 4">
    <name type="scientific">Nocardia beijingensis</name>
    <dbReference type="NCBI Taxonomy" id="95162"/>
    <lineage>
        <taxon>Bacteria</taxon>
        <taxon>Bacillati</taxon>
        <taxon>Actinomycetota</taxon>
        <taxon>Actinomycetes</taxon>
        <taxon>Mycobacteriales</taxon>
        <taxon>Nocardiaceae</taxon>
        <taxon>Nocardia</taxon>
    </lineage>
</organism>
<gene>
    <name evidence="3" type="ORF">ACH47G_07725</name>
</gene>
<keyword evidence="2" id="KW-0472">Membrane</keyword>
<dbReference type="RefSeq" id="WP_396945178.1">
    <property type="nucleotide sequence ID" value="NZ_JBIRXV010000001.1"/>
</dbReference>
<feature type="transmembrane region" description="Helical" evidence="2">
    <location>
        <begin position="119"/>
        <end position="136"/>
    </location>
</feature>
<comment type="caution">
    <text evidence="3">The sequence shown here is derived from an EMBL/GenBank/DDBJ whole genome shotgun (WGS) entry which is preliminary data.</text>
</comment>
<evidence type="ECO:0008006" key="5">
    <source>
        <dbReference type="Google" id="ProtNLM"/>
    </source>
</evidence>
<keyword evidence="2" id="KW-0812">Transmembrane</keyword>
<keyword evidence="2" id="KW-1133">Transmembrane helix</keyword>